<dbReference type="GO" id="GO:0030672">
    <property type="term" value="C:synaptic vesicle membrane"/>
    <property type="evidence" value="ECO:0007669"/>
    <property type="project" value="UniProtKB-SubCell"/>
</dbReference>
<evidence type="ECO:0000259" key="27">
    <source>
        <dbReference type="PROSITE" id="PS50850"/>
    </source>
</evidence>
<keyword evidence="6" id="KW-1003">Cell membrane</keyword>
<dbReference type="InterPro" id="IPR050382">
    <property type="entry name" value="MFS_Na/Anion_cotransporter"/>
</dbReference>
<comment type="subcellular location">
    <subcellularLocation>
        <location evidence="2">Basolateral cell membrane</location>
        <topology evidence="2">Multi-pass membrane protein</topology>
    </subcellularLocation>
    <subcellularLocation>
        <location evidence="3">Cytoplasmic vesicle</location>
        <location evidence="3">Secretory vesicle membrane</location>
        <topology evidence="3">Multi-pass membrane protein</topology>
    </subcellularLocation>
    <subcellularLocation>
        <location evidence="1">Cytoplasmic vesicle</location>
        <location evidence="1">Secretory vesicle</location>
        <location evidence="1">Synaptic vesicle membrane</location>
    </subcellularLocation>
    <subcellularLocation>
        <location evidence="4">Lysosome membrane</location>
    </subcellularLocation>
</comment>
<keyword evidence="12" id="KW-0325">Glycoprotein</keyword>
<evidence type="ECO:0000256" key="5">
    <source>
        <dbReference type="ARBA" id="ARBA00022448"/>
    </source>
</evidence>
<evidence type="ECO:0000256" key="24">
    <source>
        <dbReference type="ARBA" id="ARBA00081195"/>
    </source>
</evidence>
<name>A0A7R9GZM6_TIMPO</name>
<keyword evidence="5" id="KW-0813">Transport</keyword>
<evidence type="ECO:0000256" key="10">
    <source>
        <dbReference type="ARBA" id="ARBA00023018"/>
    </source>
</evidence>
<dbReference type="PANTHER" id="PTHR11662:SF399">
    <property type="entry name" value="FI19708P1-RELATED"/>
    <property type="match status" value="1"/>
</dbReference>
<evidence type="ECO:0000256" key="25">
    <source>
        <dbReference type="ARBA" id="ARBA00081925"/>
    </source>
</evidence>
<gene>
    <name evidence="28" type="ORF">TPSB3V08_LOCUS4193</name>
</gene>
<dbReference type="InterPro" id="IPR020846">
    <property type="entry name" value="MFS_dom"/>
</dbReference>
<keyword evidence="10" id="KW-0770">Synapse</keyword>
<comment type="catalytic activity">
    <reaction evidence="15">
        <text>2 nitrate(out) + H(+)(out) = 2 nitrate(in) + H(+)(in)</text>
        <dbReference type="Rhea" id="RHEA:71539"/>
        <dbReference type="ChEBI" id="CHEBI:15378"/>
        <dbReference type="ChEBI" id="CHEBI:17632"/>
    </reaction>
    <physiologicalReaction direction="left-to-right" evidence="15">
        <dbReference type="Rhea" id="RHEA:71540"/>
    </physiologicalReaction>
</comment>
<dbReference type="GO" id="GO:0046942">
    <property type="term" value="P:carboxylic acid transport"/>
    <property type="evidence" value="ECO:0007669"/>
    <property type="project" value="UniProtKB-ARBA"/>
</dbReference>
<feature type="transmembrane region" description="Helical" evidence="26">
    <location>
        <begin position="380"/>
        <end position="404"/>
    </location>
</feature>
<evidence type="ECO:0000256" key="4">
    <source>
        <dbReference type="ARBA" id="ARBA00004656"/>
    </source>
</evidence>
<evidence type="ECO:0000256" key="22">
    <source>
        <dbReference type="ARBA" id="ARBA00069713"/>
    </source>
</evidence>
<dbReference type="FunFam" id="1.20.1250.20:FF:000067">
    <property type="entry name" value="sialin isoform X2"/>
    <property type="match status" value="1"/>
</dbReference>
<dbReference type="Pfam" id="PF07690">
    <property type="entry name" value="MFS_1"/>
    <property type="match status" value="1"/>
</dbReference>
<accession>A0A7R9GZM6</accession>
<evidence type="ECO:0000256" key="8">
    <source>
        <dbReference type="ARBA" id="ARBA00022847"/>
    </source>
</evidence>
<comment type="catalytic activity">
    <reaction evidence="19">
        <text>L-glutamate(out) = L-glutamate(in)</text>
        <dbReference type="Rhea" id="RHEA:66336"/>
        <dbReference type="ChEBI" id="CHEBI:29985"/>
    </reaction>
    <physiologicalReaction direction="left-to-right" evidence="19">
        <dbReference type="Rhea" id="RHEA:66337"/>
    </physiologicalReaction>
</comment>
<evidence type="ECO:0000256" key="17">
    <source>
        <dbReference type="ARBA" id="ARBA00050625"/>
    </source>
</evidence>
<evidence type="ECO:0000256" key="26">
    <source>
        <dbReference type="SAM" id="Phobius"/>
    </source>
</evidence>
<organism evidence="28">
    <name type="scientific">Timema poppense</name>
    <name type="common">Walking stick</name>
    <dbReference type="NCBI Taxonomy" id="170557"/>
    <lineage>
        <taxon>Eukaryota</taxon>
        <taxon>Metazoa</taxon>
        <taxon>Ecdysozoa</taxon>
        <taxon>Arthropoda</taxon>
        <taxon>Hexapoda</taxon>
        <taxon>Insecta</taxon>
        <taxon>Pterygota</taxon>
        <taxon>Neoptera</taxon>
        <taxon>Polyneoptera</taxon>
        <taxon>Phasmatodea</taxon>
        <taxon>Timematodea</taxon>
        <taxon>Timematoidea</taxon>
        <taxon>Timematidae</taxon>
        <taxon>Timema</taxon>
    </lineage>
</organism>
<evidence type="ECO:0000256" key="6">
    <source>
        <dbReference type="ARBA" id="ARBA00022475"/>
    </source>
</evidence>
<dbReference type="GO" id="GO:0006820">
    <property type="term" value="P:monoatomic anion transport"/>
    <property type="evidence" value="ECO:0007669"/>
    <property type="project" value="TreeGrafter"/>
</dbReference>
<evidence type="ECO:0000256" key="18">
    <source>
        <dbReference type="ARBA" id="ARBA00051403"/>
    </source>
</evidence>
<evidence type="ECO:0000256" key="20">
    <source>
        <dbReference type="ARBA" id="ARBA00051612"/>
    </source>
</evidence>
<proteinExistence type="predicted"/>
<dbReference type="PANTHER" id="PTHR11662">
    <property type="entry name" value="SOLUTE CARRIER FAMILY 17"/>
    <property type="match status" value="1"/>
</dbReference>
<feature type="transmembrane region" description="Helical" evidence="26">
    <location>
        <begin position="134"/>
        <end position="153"/>
    </location>
</feature>
<dbReference type="GO" id="GO:0016323">
    <property type="term" value="C:basolateral plasma membrane"/>
    <property type="evidence" value="ECO:0007669"/>
    <property type="project" value="UniProtKB-SubCell"/>
</dbReference>
<evidence type="ECO:0000256" key="12">
    <source>
        <dbReference type="ARBA" id="ARBA00023180"/>
    </source>
</evidence>
<feature type="transmembrane region" description="Helical" evidence="26">
    <location>
        <begin position="425"/>
        <end position="447"/>
    </location>
</feature>
<dbReference type="FunFam" id="1.20.1250.20:FF:000003">
    <property type="entry name" value="Solute carrier family 17 member 3"/>
    <property type="match status" value="1"/>
</dbReference>
<evidence type="ECO:0000256" key="19">
    <source>
        <dbReference type="ARBA" id="ARBA00051447"/>
    </source>
</evidence>
<keyword evidence="11 26" id="KW-0472">Membrane</keyword>
<evidence type="ECO:0000256" key="3">
    <source>
        <dbReference type="ARBA" id="ARBA00004638"/>
    </source>
</evidence>
<dbReference type="GO" id="GO:0015293">
    <property type="term" value="F:symporter activity"/>
    <property type="evidence" value="ECO:0007669"/>
    <property type="project" value="UniProtKB-KW"/>
</dbReference>
<feature type="transmembrane region" description="Helical" evidence="26">
    <location>
        <begin position="159"/>
        <end position="183"/>
    </location>
</feature>
<keyword evidence="14" id="KW-0968">Cytoplasmic vesicle</keyword>
<evidence type="ECO:0000313" key="28">
    <source>
        <dbReference type="EMBL" id="CAD7403752.1"/>
    </source>
</evidence>
<evidence type="ECO:0000256" key="1">
    <source>
        <dbReference type="ARBA" id="ARBA00004432"/>
    </source>
</evidence>
<dbReference type="GO" id="GO:0005765">
    <property type="term" value="C:lysosomal membrane"/>
    <property type="evidence" value="ECO:0007669"/>
    <property type="project" value="UniProtKB-SubCell"/>
</dbReference>
<comment type="catalytic activity">
    <reaction evidence="18">
        <text>N-acetyl-L-aspartyl-L-glutamate(out) = N-acetyl-L-aspartyl-L-glutamate(in)</text>
        <dbReference type="Rhea" id="RHEA:72599"/>
        <dbReference type="ChEBI" id="CHEBI:76931"/>
    </reaction>
    <physiologicalReaction direction="left-to-right" evidence="18">
        <dbReference type="Rhea" id="RHEA:72600"/>
    </physiologicalReaction>
</comment>
<feature type="transmembrane region" description="Helical" evidence="26">
    <location>
        <begin position="337"/>
        <end position="360"/>
    </location>
</feature>
<comment type="catalytic activity">
    <reaction evidence="17">
        <text>N-acetylneuraminate(in) + H(+)(in) = N-acetylneuraminate(out) + H(+)(out)</text>
        <dbReference type="Rhea" id="RHEA:28987"/>
        <dbReference type="ChEBI" id="CHEBI:15378"/>
        <dbReference type="ChEBI" id="CHEBI:35418"/>
    </reaction>
    <physiologicalReaction direction="right-to-left" evidence="17">
        <dbReference type="Rhea" id="RHEA:28989"/>
    </physiologicalReaction>
</comment>
<sequence>MYISSDKTGQDTRPQELVQKGKKYKGCVPVRYELAFLAFSGLTLQYSLKVHLSMAIVAMVKHQPGQNVSLSDSSVNLANICPYNEINQNTSPMHEGEFDWDEELQGHILGSYFYGYMCTQIIGGRMAEKFGAKFVYGPSILATSLLTMLSPLAARFHVYVFIVLRVLQGATSGAGIPAMHAMFSKWFPPQERSKFSSIIFSAIYLGSLLTMGLSGVLIEVGGWPLVSYVFGGAAAFWSLLWLLLVYDSPEKHPRISDEEKCYILTGLSVKEEGQRNYPCTCGVGGEWKKHLGTNALQRDSDPDLPIIDSPVYYNSDTLNHVATEAADRLYGVLQNGFFSALPYLSNLITGVVCGILSQWLRDKGYISHINAYKLFNGIASLGPAVALVLITVVGCNVTAIVILLGVTMGLRGAFFGGSYLNHMDLAINFSGTISGILHTFINLSGILAPLVAGALTKGEQTLARWSLVFYISVGIITLPYLTYLIFGSVEEQPWNQPQEPQKERKKVKVFHPKYTITTHM</sequence>
<dbReference type="AlphaFoldDB" id="A0A7R9GZM6"/>
<comment type="catalytic activity">
    <reaction evidence="20">
        <text>D-glucuronate(out) + H(+)(out) = D-glucuronate(in) + H(+)(in)</text>
        <dbReference type="Rhea" id="RHEA:72591"/>
        <dbReference type="ChEBI" id="CHEBI:15378"/>
        <dbReference type="ChEBI" id="CHEBI:58720"/>
    </reaction>
    <physiologicalReaction direction="left-to-right" evidence="20">
        <dbReference type="Rhea" id="RHEA:72592"/>
    </physiologicalReaction>
</comment>
<dbReference type="InterPro" id="IPR011701">
    <property type="entry name" value="MFS"/>
</dbReference>
<feature type="transmembrane region" description="Helical" evidence="26">
    <location>
        <begin position="225"/>
        <end position="246"/>
    </location>
</feature>
<feature type="domain" description="Major facilitator superfamily (MFS) profile" evidence="27">
    <location>
        <begin position="33"/>
        <end position="491"/>
    </location>
</feature>
<keyword evidence="9 26" id="KW-1133">Transmembrane helix</keyword>
<evidence type="ECO:0000256" key="15">
    <source>
        <dbReference type="ARBA" id="ARBA00050101"/>
    </source>
</evidence>
<evidence type="ECO:0000256" key="11">
    <source>
        <dbReference type="ARBA" id="ARBA00023136"/>
    </source>
</evidence>
<evidence type="ECO:0000256" key="21">
    <source>
        <dbReference type="ARBA" id="ARBA00056891"/>
    </source>
</evidence>
<dbReference type="EMBL" id="OD001970">
    <property type="protein sequence ID" value="CAD7403752.1"/>
    <property type="molecule type" value="Genomic_DNA"/>
</dbReference>
<comment type="catalytic activity">
    <reaction evidence="16">
        <text>L-aspartate(out) = L-aspartate(in)</text>
        <dbReference type="Rhea" id="RHEA:66332"/>
        <dbReference type="ChEBI" id="CHEBI:29991"/>
    </reaction>
    <physiologicalReaction direction="left-to-right" evidence="16">
        <dbReference type="Rhea" id="RHEA:66333"/>
    </physiologicalReaction>
</comment>
<dbReference type="InterPro" id="IPR036259">
    <property type="entry name" value="MFS_trans_sf"/>
</dbReference>
<evidence type="ECO:0000256" key="9">
    <source>
        <dbReference type="ARBA" id="ARBA00022989"/>
    </source>
</evidence>
<reference evidence="28" key="1">
    <citation type="submission" date="2020-11" db="EMBL/GenBank/DDBJ databases">
        <authorList>
            <person name="Tran Van P."/>
        </authorList>
    </citation>
    <scope>NUCLEOTIDE SEQUENCE</scope>
</reference>
<feature type="transmembrane region" description="Helical" evidence="26">
    <location>
        <begin position="195"/>
        <end position="213"/>
    </location>
</feature>
<evidence type="ECO:0000256" key="23">
    <source>
        <dbReference type="ARBA" id="ARBA00080244"/>
    </source>
</evidence>
<evidence type="ECO:0000256" key="7">
    <source>
        <dbReference type="ARBA" id="ARBA00022692"/>
    </source>
</evidence>
<evidence type="ECO:0000256" key="2">
    <source>
        <dbReference type="ARBA" id="ARBA00004554"/>
    </source>
</evidence>
<keyword evidence="8" id="KW-0769">Symport</keyword>
<dbReference type="PROSITE" id="PS50850">
    <property type="entry name" value="MFS"/>
    <property type="match status" value="1"/>
</dbReference>
<protein>
    <recommendedName>
        <fullName evidence="22">Sialin</fullName>
    </recommendedName>
    <alternativeName>
        <fullName evidence="25">H(+)/nitrate cotransporter</fullName>
    </alternativeName>
    <alternativeName>
        <fullName evidence="23">H(+)/sialic acid cotransporter</fullName>
    </alternativeName>
    <alternativeName>
        <fullName evidence="24">Vesicular excitatory amino acid transporter</fullName>
    </alternativeName>
</protein>
<keyword evidence="7 26" id="KW-0812">Transmembrane</keyword>
<evidence type="ECO:0000256" key="14">
    <source>
        <dbReference type="ARBA" id="ARBA00023329"/>
    </source>
</evidence>
<dbReference type="Gene3D" id="1.20.1250.20">
    <property type="entry name" value="MFS general substrate transporter like domains"/>
    <property type="match status" value="2"/>
</dbReference>
<evidence type="ECO:0000256" key="16">
    <source>
        <dbReference type="ARBA" id="ARBA00050554"/>
    </source>
</evidence>
<keyword evidence="13" id="KW-0458">Lysosome</keyword>
<evidence type="ECO:0000256" key="13">
    <source>
        <dbReference type="ARBA" id="ARBA00023228"/>
    </source>
</evidence>
<dbReference type="SUPFAM" id="SSF103473">
    <property type="entry name" value="MFS general substrate transporter"/>
    <property type="match status" value="1"/>
</dbReference>
<feature type="transmembrane region" description="Helical" evidence="26">
    <location>
        <begin position="467"/>
        <end position="486"/>
    </location>
</feature>
<comment type="function">
    <text evidence="21">Receptor for CM101, a polysaccharide produced by group B Streptococcus with antipathoangiogenic properties.</text>
</comment>